<dbReference type="EMBL" id="JAYMYQ010000004">
    <property type="protein sequence ID" value="KAK7338176.1"/>
    <property type="molecule type" value="Genomic_DNA"/>
</dbReference>
<reference evidence="1 2" key="1">
    <citation type="submission" date="2024-01" db="EMBL/GenBank/DDBJ databases">
        <title>The genomes of 5 underutilized Papilionoideae crops provide insights into root nodulation and disease resistanc.</title>
        <authorList>
            <person name="Jiang F."/>
        </authorList>
    </citation>
    <scope>NUCLEOTIDE SEQUENCE [LARGE SCALE GENOMIC DNA]</scope>
    <source>
        <strain evidence="1">LVBAO_FW01</strain>
        <tissue evidence="1">Leaves</tissue>
    </source>
</reference>
<dbReference type="AlphaFoldDB" id="A0AAN9LLJ6"/>
<organism evidence="1 2">
    <name type="scientific">Canavalia gladiata</name>
    <name type="common">Sword bean</name>
    <name type="synonym">Dolichos gladiatus</name>
    <dbReference type="NCBI Taxonomy" id="3824"/>
    <lineage>
        <taxon>Eukaryota</taxon>
        <taxon>Viridiplantae</taxon>
        <taxon>Streptophyta</taxon>
        <taxon>Embryophyta</taxon>
        <taxon>Tracheophyta</taxon>
        <taxon>Spermatophyta</taxon>
        <taxon>Magnoliopsida</taxon>
        <taxon>eudicotyledons</taxon>
        <taxon>Gunneridae</taxon>
        <taxon>Pentapetalae</taxon>
        <taxon>rosids</taxon>
        <taxon>fabids</taxon>
        <taxon>Fabales</taxon>
        <taxon>Fabaceae</taxon>
        <taxon>Papilionoideae</taxon>
        <taxon>50 kb inversion clade</taxon>
        <taxon>NPAAA clade</taxon>
        <taxon>indigoferoid/millettioid clade</taxon>
        <taxon>Phaseoleae</taxon>
        <taxon>Canavalia</taxon>
    </lineage>
</organism>
<gene>
    <name evidence="1" type="ORF">VNO77_18778</name>
</gene>
<name>A0AAN9LLJ6_CANGL</name>
<keyword evidence="2" id="KW-1185">Reference proteome</keyword>
<proteinExistence type="predicted"/>
<accession>A0AAN9LLJ6</accession>
<evidence type="ECO:0000313" key="2">
    <source>
        <dbReference type="Proteomes" id="UP001367508"/>
    </source>
</evidence>
<evidence type="ECO:0000313" key="1">
    <source>
        <dbReference type="EMBL" id="KAK7338176.1"/>
    </source>
</evidence>
<protein>
    <submittedName>
        <fullName evidence="1">Uncharacterized protein</fullName>
    </submittedName>
</protein>
<dbReference type="Proteomes" id="UP001367508">
    <property type="component" value="Unassembled WGS sequence"/>
</dbReference>
<sequence length="113" mass="12284">MEDPIDRMQLKVGGMMSAEGIGYGGDILRSVIRASKPKTKNKEDIALVAMKRKPHVGVKTSLATAADAKKIDRISNPTKRLGLVGGTLLRPLGAKFESQNTHFDNLIYTPYSS</sequence>
<comment type="caution">
    <text evidence="1">The sequence shown here is derived from an EMBL/GenBank/DDBJ whole genome shotgun (WGS) entry which is preliminary data.</text>
</comment>